<evidence type="ECO:0000313" key="9">
    <source>
        <dbReference type="Proteomes" id="UP000267128"/>
    </source>
</evidence>
<reference evidence="8 9" key="1">
    <citation type="submission" date="2018-11" db="EMBL/GenBank/DDBJ databases">
        <authorList>
            <person name="Li F."/>
        </authorList>
    </citation>
    <scope>NUCLEOTIDE SEQUENCE [LARGE SCALE GENOMIC DNA]</scope>
    <source>
        <strain evidence="8 9">Gsoil 097</strain>
    </source>
</reference>
<keyword evidence="9" id="KW-1185">Reference proteome</keyword>
<dbReference type="Proteomes" id="UP000267128">
    <property type="component" value="Unassembled WGS sequence"/>
</dbReference>
<evidence type="ECO:0000256" key="2">
    <source>
        <dbReference type="ARBA" id="ARBA00022448"/>
    </source>
</evidence>
<evidence type="ECO:0000256" key="1">
    <source>
        <dbReference type="ARBA" id="ARBA00004370"/>
    </source>
</evidence>
<comment type="caution">
    <text evidence="8">The sequence shown here is derived from an EMBL/GenBank/DDBJ whole genome shotgun (WGS) entry which is preliminary data.</text>
</comment>
<keyword evidence="2 7" id="KW-0813">Transport</keyword>
<keyword evidence="5 7" id="KW-0472">Membrane</keyword>
<organism evidence="8 9">
    <name type="scientific">Nocardioides marmoriginsengisoli</name>
    <dbReference type="NCBI Taxonomy" id="661483"/>
    <lineage>
        <taxon>Bacteria</taxon>
        <taxon>Bacillati</taxon>
        <taxon>Actinomycetota</taxon>
        <taxon>Actinomycetes</taxon>
        <taxon>Propionibacteriales</taxon>
        <taxon>Nocardioidaceae</taxon>
        <taxon>Nocardioides</taxon>
    </lineage>
</organism>
<evidence type="ECO:0000256" key="4">
    <source>
        <dbReference type="ARBA" id="ARBA00023065"/>
    </source>
</evidence>
<keyword evidence="3 7" id="KW-0375">Hydrogen ion transport</keyword>
<dbReference type="NCBIfam" id="TIGR01145">
    <property type="entry name" value="ATP_synt_delta"/>
    <property type="match status" value="1"/>
</dbReference>
<dbReference type="Pfam" id="PF00213">
    <property type="entry name" value="OSCP"/>
    <property type="match status" value="1"/>
</dbReference>
<keyword evidence="7" id="KW-0139">CF(1)</keyword>
<comment type="similarity">
    <text evidence="7">Belongs to the ATPase delta chain family.</text>
</comment>
<keyword evidence="7" id="KW-1003">Cell membrane</keyword>
<evidence type="ECO:0000256" key="5">
    <source>
        <dbReference type="ARBA" id="ARBA00023136"/>
    </source>
</evidence>
<dbReference type="OrthoDB" id="5242917at2"/>
<dbReference type="NCBIfam" id="NF009967">
    <property type="entry name" value="PRK13430.1"/>
    <property type="match status" value="1"/>
</dbReference>
<dbReference type="RefSeq" id="WP_123226349.1">
    <property type="nucleotide sequence ID" value="NZ_RJSE01000003.1"/>
</dbReference>
<evidence type="ECO:0000256" key="6">
    <source>
        <dbReference type="ARBA" id="ARBA00023310"/>
    </source>
</evidence>
<comment type="function">
    <text evidence="7">This protein is part of the stalk that links CF(0) to CF(1). It either transmits conformational changes from CF(0) to CF(1) or is implicated in proton conduction.</text>
</comment>
<sequence>MVLRGASAEARSGLRAALDAAVGSDTAAATLGEDLLGAAAVLRAEPGLRRMVTDQAIDAAAKSGLARQVFDGKISAAGLGIVGDAVARRWTTTRDLADVLEYLGVVAVVKSAGADSTRLADELFALSQLVGEHADLRGALSDPTRTAADKGVLLASLLDGKALAATQRLAVLALNGSHRTVVVALAEFQKIAAAVKDEGVAKVRVARALTAADRDRLQSALSRQYGRPVHLNVSVEPGLVGGMRVEIGDDVIDGSVSSRLDDARRRLAG</sequence>
<dbReference type="GO" id="GO:0046933">
    <property type="term" value="F:proton-transporting ATP synthase activity, rotational mechanism"/>
    <property type="evidence" value="ECO:0007669"/>
    <property type="project" value="UniProtKB-UniRule"/>
</dbReference>
<evidence type="ECO:0000256" key="3">
    <source>
        <dbReference type="ARBA" id="ARBA00022781"/>
    </source>
</evidence>
<keyword evidence="8" id="KW-0378">Hydrolase</keyword>
<keyword evidence="6 7" id="KW-0066">ATP synthesis</keyword>
<name>A0A3N0CQF4_9ACTN</name>
<accession>A0A3N0CQF4</accession>
<dbReference type="GO" id="GO:0016787">
    <property type="term" value="F:hydrolase activity"/>
    <property type="evidence" value="ECO:0007669"/>
    <property type="project" value="UniProtKB-KW"/>
</dbReference>
<protein>
    <recommendedName>
        <fullName evidence="7">ATP synthase subunit delta</fullName>
    </recommendedName>
    <alternativeName>
        <fullName evidence="7">ATP synthase F(1) sector subunit delta</fullName>
    </alternativeName>
    <alternativeName>
        <fullName evidence="7">F-type ATPase subunit delta</fullName>
        <shortName evidence="7">F-ATPase subunit delta</shortName>
    </alternativeName>
</protein>
<gene>
    <name evidence="7" type="primary">atpH</name>
    <name evidence="8" type="ORF">EFK50_04600</name>
</gene>
<comment type="function">
    <text evidence="7">F(1)F(0) ATP synthase produces ATP from ADP in the presence of a proton or sodium gradient. F-type ATPases consist of two structural domains, F(1) containing the extramembraneous catalytic core and F(0) containing the membrane proton channel, linked together by a central stalk and a peripheral stalk. During catalysis, ATP synthesis in the catalytic domain of F(1) is coupled via a rotary mechanism of the central stalk subunits to proton translocation.</text>
</comment>
<comment type="subcellular location">
    <subcellularLocation>
        <location evidence="7">Cell membrane</location>
        <topology evidence="7">Peripheral membrane protein</topology>
    </subcellularLocation>
    <subcellularLocation>
        <location evidence="1">Membrane</location>
    </subcellularLocation>
</comment>
<dbReference type="GO" id="GO:0005886">
    <property type="term" value="C:plasma membrane"/>
    <property type="evidence" value="ECO:0007669"/>
    <property type="project" value="UniProtKB-SubCell"/>
</dbReference>
<dbReference type="InterPro" id="IPR000711">
    <property type="entry name" value="ATPase_OSCP/dsu"/>
</dbReference>
<dbReference type="EMBL" id="RJSE01000003">
    <property type="protein sequence ID" value="RNL65246.1"/>
    <property type="molecule type" value="Genomic_DNA"/>
</dbReference>
<proteinExistence type="inferred from homology"/>
<evidence type="ECO:0000313" key="8">
    <source>
        <dbReference type="EMBL" id="RNL65246.1"/>
    </source>
</evidence>
<keyword evidence="4 7" id="KW-0406">Ion transport</keyword>
<dbReference type="PANTHER" id="PTHR11910">
    <property type="entry name" value="ATP SYNTHASE DELTA CHAIN"/>
    <property type="match status" value="1"/>
</dbReference>
<dbReference type="AlphaFoldDB" id="A0A3N0CQF4"/>
<evidence type="ECO:0000256" key="7">
    <source>
        <dbReference type="HAMAP-Rule" id="MF_01416"/>
    </source>
</evidence>
<dbReference type="GO" id="GO:0045259">
    <property type="term" value="C:proton-transporting ATP synthase complex"/>
    <property type="evidence" value="ECO:0007669"/>
    <property type="project" value="UniProtKB-KW"/>
</dbReference>
<dbReference type="HAMAP" id="MF_01416">
    <property type="entry name" value="ATP_synth_delta_bact"/>
    <property type="match status" value="1"/>
</dbReference>